<feature type="transmembrane region" description="Helical" evidence="2">
    <location>
        <begin position="5"/>
        <end position="22"/>
    </location>
</feature>
<gene>
    <name evidence="4" type="ORF">Tco_0624983</name>
</gene>
<sequence>MLHIITLLAMATAIALGIYLAYFPYEEGFQYLAFILAILVPLINFKKEESRNLDREITLEKQIKHLDNIVFKRDQSAQTVHMLTKPQFFYDNTTKQALDQEKIKQIDTTPIDYVPQTELSAEQAFWSHNSVSSSEPDLSDRPTNVEVPKELPKVSMVNTSLKKLKYHLANFDVVVQKEPRPQHHLGNERMKAQSQEKVMVIKNIEERIKSLSGNMDKDKKQIGHRKKIETINKNCHREEVAVLRDLVDHIKANYPLDPTLEYACRPKMSLVFGRTGLLQAYDEILDPAALNRDPLLNSPDSSTIFGNRLNTTYSPLGEFCDSNHEVAFRNTHASSKFRSGLKQWLRNVSPKSVHQRLRHSKTSYELLHDKLPDLSFFHVFGALCYPTNDNENLGKLQPKADIGIFIGYAPTKKAFRIYNRHTRRIIETYHVDFDKLTAMASEHSSSGPALHEMTPATISSGLVPKPPPSKMFVPPLRTDWDMLFQPLFDELLNPPPSVDHPAPEVVAPIDEVAVPEPAVSTGSPSSTTVDQDAPSPSNSQTTPNTQPPIIPNDVEEDNHDIEVAHMGNDLYFGIPIL</sequence>
<evidence type="ECO:0000256" key="2">
    <source>
        <dbReference type="SAM" id="Phobius"/>
    </source>
</evidence>
<name>A0ABQ4WFH6_9ASTR</name>
<feature type="domain" description="Retroviral polymerase SH3-like" evidence="3">
    <location>
        <begin position="383"/>
        <end position="436"/>
    </location>
</feature>
<accession>A0ABQ4WFH6</accession>
<comment type="caution">
    <text evidence="4">The sequence shown here is derived from an EMBL/GenBank/DDBJ whole genome shotgun (WGS) entry which is preliminary data.</text>
</comment>
<keyword evidence="2" id="KW-1133">Transmembrane helix</keyword>
<keyword evidence="2" id="KW-0812">Transmembrane</keyword>
<evidence type="ECO:0000256" key="1">
    <source>
        <dbReference type="SAM" id="MobiDB-lite"/>
    </source>
</evidence>
<evidence type="ECO:0000313" key="5">
    <source>
        <dbReference type="Proteomes" id="UP001151760"/>
    </source>
</evidence>
<dbReference type="Pfam" id="PF25597">
    <property type="entry name" value="SH3_retrovirus"/>
    <property type="match status" value="1"/>
</dbReference>
<feature type="transmembrane region" description="Helical" evidence="2">
    <location>
        <begin position="28"/>
        <end position="45"/>
    </location>
</feature>
<feature type="region of interest" description="Disordered" evidence="1">
    <location>
        <begin position="516"/>
        <end position="554"/>
    </location>
</feature>
<reference evidence="4" key="1">
    <citation type="journal article" date="2022" name="Int. J. Mol. Sci.">
        <title>Draft Genome of Tanacetum Coccineum: Genomic Comparison of Closely Related Tanacetum-Family Plants.</title>
        <authorList>
            <person name="Yamashiro T."/>
            <person name="Shiraishi A."/>
            <person name="Nakayama K."/>
            <person name="Satake H."/>
        </authorList>
    </citation>
    <scope>NUCLEOTIDE SEQUENCE</scope>
</reference>
<feature type="compositionally biased region" description="Low complexity" evidence="1">
    <location>
        <begin position="534"/>
        <end position="544"/>
    </location>
</feature>
<organism evidence="4 5">
    <name type="scientific">Tanacetum coccineum</name>
    <dbReference type="NCBI Taxonomy" id="301880"/>
    <lineage>
        <taxon>Eukaryota</taxon>
        <taxon>Viridiplantae</taxon>
        <taxon>Streptophyta</taxon>
        <taxon>Embryophyta</taxon>
        <taxon>Tracheophyta</taxon>
        <taxon>Spermatophyta</taxon>
        <taxon>Magnoliopsida</taxon>
        <taxon>eudicotyledons</taxon>
        <taxon>Gunneridae</taxon>
        <taxon>Pentapetalae</taxon>
        <taxon>asterids</taxon>
        <taxon>campanulids</taxon>
        <taxon>Asterales</taxon>
        <taxon>Asteraceae</taxon>
        <taxon>Asteroideae</taxon>
        <taxon>Anthemideae</taxon>
        <taxon>Anthemidinae</taxon>
        <taxon>Tanacetum</taxon>
    </lineage>
</organism>
<evidence type="ECO:0000259" key="3">
    <source>
        <dbReference type="Pfam" id="PF25597"/>
    </source>
</evidence>
<dbReference type="Proteomes" id="UP001151760">
    <property type="component" value="Unassembled WGS sequence"/>
</dbReference>
<evidence type="ECO:0000313" key="4">
    <source>
        <dbReference type="EMBL" id="GJS51621.1"/>
    </source>
</evidence>
<protein>
    <submittedName>
        <fullName evidence="4">Retrovirus-related pol polyprotein from transposon TNT 1-94</fullName>
    </submittedName>
</protein>
<keyword evidence="2" id="KW-0472">Membrane</keyword>
<dbReference type="InterPro" id="IPR057670">
    <property type="entry name" value="SH3_retrovirus"/>
</dbReference>
<feature type="compositionally biased region" description="Polar residues" evidence="1">
    <location>
        <begin position="520"/>
        <end position="530"/>
    </location>
</feature>
<dbReference type="EMBL" id="BQNB010008599">
    <property type="protein sequence ID" value="GJS51621.1"/>
    <property type="molecule type" value="Genomic_DNA"/>
</dbReference>
<reference evidence="4" key="2">
    <citation type="submission" date="2022-01" db="EMBL/GenBank/DDBJ databases">
        <authorList>
            <person name="Yamashiro T."/>
            <person name="Shiraishi A."/>
            <person name="Satake H."/>
            <person name="Nakayama K."/>
        </authorList>
    </citation>
    <scope>NUCLEOTIDE SEQUENCE</scope>
</reference>
<proteinExistence type="predicted"/>
<keyword evidence="5" id="KW-1185">Reference proteome</keyword>